<evidence type="ECO:0000313" key="2">
    <source>
        <dbReference type="Proteomes" id="UP001363035"/>
    </source>
</evidence>
<gene>
    <name evidence="1" type="ORF">VJ786_02845</name>
</gene>
<keyword evidence="2" id="KW-1185">Reference proteome</keyword>
<name>A0ABU8I3P8_9SPHI</name>
<reference evidence="1 2" key="1">
    <citation type="submission" date="2024-01" db="EMBL/GenBank/DDBJ databases">
        <title>Sphingobacterium tenebrionis sp. nov., a novel endophyte isolated from tenebrio molitor intestines.</title>
        <authorList>
            <person name="Zhang C."/>
        </authorList>
    </citation>
    <scope>NUCLEOTIDE SEQUENCE [LARGE SCALE GENOMIC DNA]</scope>
    <source>
        <strain evidence="1 2">PU5-4</strain>
    </source>
</reference>
<accession>A0ABU8I3P8</accession>
<sequence>MQCLIIGNDEKGWALGLEAADYLWNSGNKIYLRSYCHQIDNVEKERELLKNIDVIFIFEIDNPAENRSNNYLDILTSFEVVSGLGSFLNDRYSHCQPDDDSSSNPMDKKIILCCSEGVFVNFFIGIRKIWLQPVVNWDSFQNFIDRFKIIGKVF</sequence>
<proteinExistence type="predicted"/>
<organism evidence="1 2">
    <name type="scientific">Sphingobacterium tenebrionis</name>
    <dbReference type="NCBI Taxonomy" id="3111775"/>
    <lineage>
        <taxon>Bacteria</taxon>
        <taxon>Pseudomonadati</taxon>
        <taxon>Bacteroidota</taxon>
        <taxon>Sphingobacteriia</taxon>
        <taxon>Sphingobacteriales</taxon>
        <taxon>Sphingobacteriaceae</taxon>
        <taxon>Sphingobacterium</taxon>
    </lineage>
</organism>
<dbReference type="EMBL" id="JAYLLN010000004">
    <property type="protein sequence ID" value="MEI5983835.1"/>
    <property type="molecule type" value="Genomic_DNA"/>
</dbReference>
<dbReference type="Proteomes" id="UP001363035">
    <property type="component" value="Unassembled WGS sequence"/>
</dbReference>
<dbReference type="RefSeq" id="WP_134776761.1">
    <property type="nucleotide sequence ID" value="NZ_JAYLLN010000004.1"/>
</dbReference>
<protein>
    <submittedName>
        <fullName evidence="1">Uncharacterized protein</fullName>
    </submittedName>
</protein>
<comment type="caution">
    <text evidence="1">The sequence shown here is derived from an EMBL/GenBank/DDBJ whole genome shotgun (WGS) entry which is preliminary data.</text>
</comment>
<evidence type="ECO:0000313" key="1">
    <source>
        <dbReference type="EMBL" id="MEI5983835.1"/>
    </source>
</evidence>